<evidence type="ECO:0000259" key="2">
    <source>
        <dbReference type="Pfam" id="PF01425"/>
    </source>
</evidence>
<dbReference type="PANTHER" id="PTHR42678">
    <property type="entry name" value="AMIDASE"/>
    <property type="match status" value="1"/>
</dbReference>
<proteinExistence type="predicted"/>
<sequence length="541" mass="58600">MLFNWVLGLLLPLMSICATVCGQDCRSPLINASVETLQDELSGGCYTSEILVKAYITRINEVNSALHPIVEVNPDALHIAKELDKEREEGETRGPMHGIPVLIKDMIGTSDKMQTTAGSLALDGSRLDNDSSVVTSLRQSGAIILGKTSMSEWMNFRSSNTSNGWSPRSGQTISAYHLKGDPNGSSSGSAVAVDLGLAAVALGTETLGSILFPSEVNNIVGIKPTLGLTSRYNVIPLSERQDTIGPMARTVKDAARALQVIAGKDQKDNYTMTSPHETVPDYVSACQEDSLEGKRIGIPRNVLVTLGLLPYGAPVLAEFEKAVAVITDAGATIVPDANVSTWEEFSTAKSFVATMQADFASSIPRYLSKLKANPHNISNLEDLTRWTQREPQEEYPIRDTAFWDGALALGFDNTSPQFWALYQNNLRLGQGLLKTFEQKDLDAVILPTSVAPYLPGLVGTPAITVPLGAYPNGTDIVYNDMKSLVQIAPGIPFGISFLGKHWSESELIGMAYAFEQRTQVRQKLKRVIEPKSEVTEKPPAC</sequence>
<dbReference type="EMBL" id="ML742029">
    <property type="protein sequence ID" value="KAE8154491.1"/>
    <property type="molecule type" value="Genomic_DNA"/>
</dbReference>
<evidence type="ECO:0000313" key="3">
    <source>
        <dbReference type="EMBL" id="KAE8154491.1"/>
    </source>
</evidence>
<dbReference type="AlphaFoldDB" id="A0A5N6U8Q1"/>
<feature type="domain" description="Amidase" evidence="2">
    <location>
        <begin position="51"/>
        <end position="507"/>
    </location>
</feature>
<dbReference type="InterPro" id="IPR023631">
    <property type="entry name" value="Amidase_dom"/>
</dbReference>
<evidence type="ECO:0000313" key="4">
    <source>
        <dbReference type="Proteomes" id="UP000325780"/>
    </source>
</evidence>
<feature type="chain" id="PRO_5024924443" evidence="1">
    <location>
        <begin position="23"/>
        <end position="541"/>
    </location>
</feature>
<dbReference type="InterPro" id="IPR036928">
    <property type="entry name" value="AS_sf"/>
</dbReference>
<protein>
    <submittedName>
        <fullName evidence="3">Amidase signature domain-containing protein</fullName>
    </submittedName>
</protein>
<reference evidence="3 4" key="1">
    <citation type="submission" date="2019-04" db="EMBL/GenBank/DDBJ databases">
        <title>Friends and foes A comparative genomics study of 23 Aspergillus species from section Flavi.</title>
        <authorList>
            <consortium name="DOE Joint Genome Institute"/>
            <person name="Kjaerbolling I."/>
            <person name="Vesth T."/>
            <person name="Frisvad J.C."/>
            <person name="Nybo J.L."/>
            <person name="Theobald S."/>
            <person name="Kildgaard S."/>
            <person name="Isbrandt T."/>
            <person name="Kuo A."/>
            <person name="Sato A."/>
            <person name="Lyhne E.K."/>
            <person name="Kogle M.E."/>
            <person name="Wiebenga A."/>
            <person name="Kun R.S."/>
            <person name="Lubbers R.J."/>
            <person name="Makela M.R."/>
            <person name="Barry K."/>
            <person name="Chovatia M."/>
            <person name="Clum A."/>
            <person name="Daum C."/>
            <person name="Haridas S."/>
            <person name="He G."/>
            <person name="LaButti K."/>
            <person name="Lipzen A."/>
            <person name="Mondo S."/>
            <person name="Riley R."/>
            <person name="Salamov A."/>
            <person name="Simmons B.A."/>
            <person name="Magnuson J.K."/>
            <person name="Henrissat B."/>
            <person name="Mortensen U.H."/>
            <person name="Larsen T.O."/>
            <person name="Devries R.P."/>
            <person name="Grigoriev I.V."/>
            <person name="Machida M."/>
            <person name="Baker S.E."/>
            <person name="Andersen M.R."/>
        </authorList>
    </citation>
    <scope>NUCLEOTIDE SEQUENCE [LARGE SCALE GENOMIC DNA]</scope>
    <source>
        <strain evidence="3 4">IBT 18842</strain>
    </source>
</reference>
<dbReference type="OrthoDB" id="566138at2759"/>
<feature type="signal peptide" evidence="1">
    <location>
        <begin position="1"/>
        <end position="22"/>
    </location>
</feature>
<dbReference type="Pfam" id="PF01425">
    <property type="entry name" value="Amidase"/>
    <property type="match status" value="1"/>
</dbReference>
<name>A0A5N6U8Q1_ASPAV</name>
<dbReference type="Gene3D" id="3.90.1300.10">
    <property type="entry name" value="Amidase signature (AS) domain"/>
    <property type="match status" value="1"/>
</dbReference>
<keyword evidence="4" id="KW-1185">Reference proteome</keyword>
<gene>
    <name evidence="3" type="ORF">BDV25DRAFT_135925</name>
</gene>
<organism evidence="3 4">
    <name type="scientific">Aspergillus avenaceus</name>
    <dbReference type="NCBI Taxonomy" id="36643"/>
    <lineage>
        <taxon>Eukaryota</taxon>
        <taxon>Fungi</taxon>
        <taxon>Dikarya</taxon>
        <taxon>Ascomycota</taxon>
        <taxon>Pezizomycotina</taxon>
        <taxon>Eurotiomycetes</taxon>
        <taxon>Eurotiomycetidae</taxon>
        <taxon>Eurotiales</taxon>
        <taxon>Aspergillaceae</taxon>
        <taxon>Aspergillus</taxon>
        <taxon>Aspergillus subgen. Circumdati</taxon>
    </lineage>
</organism>
<evidence type="ECO:0000256" key="1">
    <source>
        <dbReference type="SAM" id="SignalP"/>
    </source>
</evidence>
<dbReference type="PANTHER" id="PTHR42678:SF34">
    <property type="entry name" value="OS04G0183300 PROTEIN"/>
    <property type="match status" value="1"/>
</dbReference>
<dbReference type="SUPFAM" id="SSF75304">
    <property type="entry name" value="Amidase signature (AS) enzymes"/>
    <property type="match status" value="1"/>
</dbReference>
<accession>A0A5N6U8Q1</accession>
<dbReference type="Proteomes" id="UP000325780">
    <property type="component" value="Unassembled WGS sequence"/>
</dbReference>
<keyword evidence="1" id="KW-0732">Signal</keyword>